<sequence length="51" mass="5729">MVRIPDLKGRHCGRKVHGPMDNPDRHRDEGISAIRAFLSPTSRKIHIPATS</sequence>
<dbReference type="AlphaFoldDB" id="G6XH07"/>
<feature type="region of interest" description="Disordered" evidence="1">
    <location>
        <begin position="1"/>
        <end position="27"/>
    </location>
</feature>
<comment type="caution">
    <text evidence="2">The sequence shown here is derived from an EMBL/GenBank/DDBJ whole genome shotgun (WGS) entry which is preliminary data.</text>
</comment>
<organism evidence="2 3">
    <name type="scientific">Gluconobacter morbifer G707</name>
    <dbReference type="NCBI Taxonomy" id="1088869"/>
    <lineage>
        <taxon>Bacteria</taxon>
        <taxon>Pseudomonadati</taxon>
        <taxon>Pseudomonadota</taxon>
        <taxon>Alphaproteobacteria</taxon>
        <taxon>Acetobacterales</taxon>
        <taxon>Acetobacteraceae</taxon>
        <taxon>Gluconobacter</taxon>
    </lineage>
</organism>
<evidence type="ECO:0000313" key="3">
    <source>
        <dbReference type="Proteomes" id="UP000004949"/>
    </source>
</evidence>
<dbReference type="STRING" id="1088869.GMO_07720"/>
<name>G6XH07_9PROT</name>
<protein>
    <submittedName>
        <fullName evidence="2">Uncharacterized protein</fullName>
    </submittedName>
</protein>
<proteinExistence type="predicted"/>
<evidence type="ECO:0000313" key="2">
    <source>
        <dbReference type="EMBL" id="EHH69466.1"/>
    </source>
</evidence>
<keyword evidence="3" id="KW-1185">Reference proteome</keyword>
<dbReference type="EMBL" id="AGQV01000001">
    <property type="protein sequence ID" value="EHH69466.1"/>
    <property type="molecule type" value="Genomic_DNA"/>
</dbReference>
<accession>G6XH07</accession>
<gene>
    <name evidence="2" type="ORF">GMO_07720</name>
</gene>
<evidence type="ECO:0000256" key="1">
    <source>
        <dbReference type="SAM" id="MobiDB-lite"/>
    </source>
</evidence>
<reference evidence="2 3" key="1">
    <citation type="submission" date="2011-10" db="EMBL/GenBank/DDBJ databases">
        <title>Genome sequence of Gluconobacter morbifer G707, isolated from Drosophila gut.</title>
        <authorList>
            <person name="Lee W.-J."/>
            <person name="Kim E.-K."/>
        </authorList>
    </citation>
    <scope>NUCLEOTIDE SEQUENCE [LARGE SCALE GENOMIC DNA]</scope>
    <source>
        <strain evidence="2 3">G707</strain>
    </source>
</reference>
<dbReference type="Proteomes" id="UP000004949">
    <property type="component" value="Unassembled WGS sequence"/>
</dbReference>